<accession>A0A450Z224</accession>
<name>A0A450Z224_9GAMM</name>
<reference evidence="1" key="1">
    <citation type="submission" date="2019-02" db="EMBL/GenBank/DDBJ databases">
        <authorList>
            <person name="Gruber-Vodicka R. H."/>
            <person name="Seah K. B. B."/>
        </authorList>
    </citation>
    <scope>NUCLEOTIDE SEQUENCE</scope>
    <source>
        <strain evidence="1">BECK_BZ123</strain>
    </source>
</reference>
<organism evidence="1">
    <name type="scientific">Candidatus Kentrum sp. TC</name>
    <dbReference type="NCBI Taxonomy" id="2126339"/>
    <lineage>
        <taxon>Bacteria</taxon>
        <taxon>Pseudomonadati</taxon>
        <taxon>Pseudomonadota</taxon>
        <taxon>Gammaproteobacteria</taxon>
        <taxon>Candidatus Kentrum</taxon>
    </lineage>
</organism>
<dbReference type="EMBL" id="CAADFS010000053">
    <property type="protein sequence ID" value="VFK47865.1"/>
    <property type="molecule type" value="Genomic_DNA"/>
</dbReference>
<proteinExistence type="predicted"/>
<evidence type="ECO:0000313" key="1">
    <source>
        <dbReference type="EMBL" id="VFK47865.1"/>
    </source>
</evidence>
<dbReference type="Gene3D" id="3.40.630.10">
    <property type="entry name" value="Zn peptidases"/>
    <property type="match status" value="1"/>
</dbReference>
<sequence length="164" mass="18407">MCHFERARNLAYTKYLRTGGFLASLEMTRITRPRTFGFGFAGLVLDPRTIVSREINPIDPTIIDEDPVNRILPTFHRVVGVENVWRSRRWAGRILAAMVVRERPPSSGRMGAVNVERLAEWKSGNPPPPPLHSPIFYSDVEETLPTSVATMASAALEILGPKRQ</sequence>
<dbReference type="AlphaFoldDB" id="A0A450Z224"/>
<gene>
    <name evidence="1" type="ORF">BECKTC1821D_GA0114238_10536</name>
</gene>
<protein>
    <submittedName>
        <fullName evidence="1">Uncharacterized protein</fullName>
    </submittedName>
</protein>